<protein>
    <submittedName>
        <fullName evidence="2">Uncharacterized protein</fullName>
    </submittedName>
</protein>
<dbReference type="EMBL" id="JAWXVH010000004">
    <property type="protein sequence ID" value="MDX6186228.1"/>
    <property type="molecule type" value="Genomic_DNA"/>
</dbReference>
<accession>A0AAJ2S7X4</accession>
<reference evidence="2 4" key="1">
    <citation type="submission" date="2023-11" db="EMBL/GenBank/DDBJ databases">
        <title>Unpublished Manusciprt.</title>
        <authorList>
            <person name="Saticioglu I.B."/>
            <person name="Ay H."/>
            <person name="Ajmi N."/>
            <person name="Altun S."/>
            <person name="Duman M."/>
        </authorList>
    </citation>
    <scope>NUCLEOTIDE SEQUENCE</scope>
    <source>
        <strain evidence="1 4">Fl-33</strain>
        <strain evidence="2">Fl-77</strain>
    </source>
</reference>
<sequence length="1049" mass="119431">MSESRILVGGHAIRIDNLEKRFYNLQGFLTEFTIIASQKKYVHVDSFEFSGFGEKHYKGYVLESELLKYYANEIVINELTKHVLLKENIKSAQKDDIVKVSFLNVDSNTDVFYKLERKSFLFNQNLKLLDEKGNIKFPTSGVTSALEDVSAVQNQTAKDFFTNKFPILASFVDNDVRKSAHYILVKIGLKIAEIEREIFSKFDESSDGDIYNYITKQRNVWTTKDIFGEPSIQKLNNYYDSISLFQEAAYKNTLKLQNAVPAKRLYILALCLDAESLTIMNYEEKIKLLTYLNKETLSATFEQEEDERLVLSICASFDLTNSDQIDLFLDKLILTKPYSDSDFTLYQCLYSKMSTSTKMFEGVISLVNYVVNTDFKPTTTKAYFVNNIYALWILSKYNPFNDEGSYKANTIGLISQYSDLVEIETYVDTSNYLFKYTNYYASDPIFENGEVEGVSYTILKGYKETRPDAAPIVMPYYNQKMSTAFGEKYLVLDPYVTNFELSFSGEFIKAEQKCTQWRRYENISTPDPHDYIYNTNLAAGSINVPFGTYKIYQPVTLTNFNFESRQYYSFSTGEDITVNATKINTLIPMFVLQFIHEDTGRSNAEDIIGFSVDVASTATGIGSLQKLKHLRWAATGTAEIGLFTIDGIRIFIGGVEFSSGVLSFLGNFVECSTNDAICNGVKGFLNYLQLACLAFNTTDGLASNMAKFKAKKLIDSANEIGTNNNSLDNLTEVLGGTAEANTAAITILEFADETSNSERINKIADRVLKLFQDKVNFKYNVGKFKLDQYSIQAIREIVEHLSTKVNTVAIESIFDNLCKDFIFTGSRKGADNLKLISKEQLIKRINFFYDVVQVRGFTSGFNSLSHFKGFCTKTRTFFSNNFRFWNDNDLDDIVAVFPSFADHIDDYWMSAKFDFKKRIRLVVQGSANTKHNTGEPHVGLLAEDLPDGIPGDFEFALIFKDKDFQVLGKLFKKKHKGFNEITYIEKGFLISEAKDGINLEDILDKSFIKNFRNAISDDINFASKKVKFAIVKEGSKYDTQPYTDFKFND</sequence>
<name>A0AAJ2S7X4_9FLAO</name>
<gene>
    <name evidence="1" type="ORF">SGQ18_10510</name>
    <name evidence="2" type="ORF">SGQ44_10690</name>
</gene>
<evidence type="ECO:0000313" key="1">
    <source>
        <dbReference type="EMBL" id="MDX6182592.1"/>
    </source>
</evidence>
<dbReference type="Proteomes" id="UP001270053">
    <property type="component" value="Unassembled WGS sequence"/>
</dbReference>
<evidence type="ECO:0000313" key="2">
    <source>
        <dbReference type="EMBL" id="MDX6186228.1"/>
    </source>
</evidence>
<dbReference type="RefSeq" id="WP_229974481.1">
    <property type="nucleotide sequence ID" value="NZ_CP087133.1"/>
</dbReference>
<proteinExistence type="predicted"/>
<dbReference type="AlphaFoldDB" id="A0AAJ2S7X4"/>
<dbReference type="EMBL" id="JAWXVG010000004">
    <property type="protein sequence ID" value="MDX6182592.1"/>
    <property type="molecule type" value="Genomic_DNA"/>
</dbReference>
<dbReference type="Proteomes" id="UP001278738">
    <property type="component" value="Unassembled WGS sequence"/>
</dbReference>
<comment type="caution">
    <text evidence="2">The sequence shown here is derived from an EMBL/GenBank/DDBJ whole genome shotgun (WGS) entry which is preliminary data.</text>
</comment>
<evidence type="ECO:0000313" key="3">
    <source>
        <dbReference type="Proteomes" id="UP001270053"/>
    </source>
</evidence>
<keyword evidence="4" id="KW-1185">Reference proteome</keyword>
<evidence type="ECO:0000313" key="4">
    <source>
        <dbReference type="Proteomes" id="UP001278738"/>
    </source>
</evidence>
<organism evidence="2 3">
    <name type="scientific">Flavobacterium flavipigmentatum</name>
    <dbReference type="NCBI Taxonomy" id="2893884"/>
    <lineage>
        <taxon>Bacteria</taxon>
        <taxon>Pseudomonadati</taxon>
        <taxon>Bacteroidota</taxon>
        <taxon>Flavobacteriia</taxon>
        <taxon>Flavobacteriales</taxon>
        <taxon>Flavobacteriaceae</taxon>
        <taxon>Flavobacterium</taxon>
    </lineage>
</organism>